<dbReference type="PANTHER" id="PTHR43630">
    <property type="entry name" value="POLY-BETA-1,6-N-ACETYL-D-GLUCOSAMINE SYNTHASE"/>
    <property type="match status" value="1"/>
</dbReference>
<evidence type="ECO:0000313" key="5">
    <source>
        <dbReference type="EMBL" id="GLX65667.1"/>
    </source>
</evidence>
<dbReference type="InterPro" id="IPR029044">
    <property type="entry name" value="Nucleotide-diphossugar_trans"/>
</dbReference>
<keyword evidence="2" id="KW-0328">Glycosyltransferase</keyword>
<evidence type="ECO:0000256" key="2">
    <source>
        <dbReference type="ARBA" id="ARBA00022676"/>
    </source>
</evidence>
<feature type="transmembrane region" description="Helical" evidence="4">
    <location>
        <begin position="416"/>
        <end position="437"/>
    </location>
</feature>
<name>A0ABQ6G539_9BACL</name>
<protein>
    <submittedName>
        <fullName evidence="5">Glycosyl transferase</fullName>
    </submittedName>
</protein>
<feature type="transmembrane region" description="Helical" evidence="4">
    <location>
        <begin position="374"/>
        <end position="396"/>
    </location>
</feature>
<proteinExistence type="inferred from homology"/>
<keyword evidence="4" id="KW-1133">Transmembrane helix</keyword>
<comment type="similarity">
    <text evidence="1">Belongs to the glycosyltransferase 2 family.</text>
</comment>
<reference evidence="5 6" key="1">
    <citation type="submission" date="2023-03" db="EMBL/GenBank/DDBJ databases">
        <title>Draft genome sequence of the bacteria which degrade cell wall of Tricholomamatutake.</title>
        <authorList>
            <person name="Konishi Y."/>
            <person name="Fukuta Y."/>
            <person name="Shirasaka N."/>
        </authorList>
    </citation>
    <scope>NUCLEOTIDE SEQUENCE [LARGE SCALE GENOMIC DNA]</scope>
    <source>
        <strain evidence="6">mu1</strain>
    </source>
</reference>
<dbReference type="Proteomes" id="UP001157114">
    <property type="component" value="Unassembled WGS sequence"/>
</dbReference>
<dbReference type="Gene3D" id="3.90.550.10">
    <property type="entry name" value="Spore Coat Polysaccharide Biosynthesis Protein SpsA, Chain A"/>
    <property type="match status" value="1"/>
</dbReference>
<comment type="caution">
    <text evidence="5">The sequence shown here is derived from an EMBL/GenBank/DDBJ whole genome shotgun (WGS) entry which is preliminary data.</text>
</comment>
<keyword evidence="6" id="KW-1185">Reference proteome</keyword>
<dbReference type="GO" id="GO:0016740">
    <property type="term" value="F:transferase activity"/>
    <property type="evidence" value="ECO:0007669"/>
    <property type="project" value="UniProtKB-KW"/>
</dbReference>
<feature type="transmembrane region" description="Helical" evidence="4">
    <location>
        <begin position="27"/>
        <end position="49"/>
    </location>
</feature>
<keyword evidence="3 5" id="KW-0808">Transferase</keyword>
<evidence type="ECO:0000313" key="6">
    <source>
        <dbReference type="Proteomes" id="UP001157114"/>
    </source>
</evidence>
<dbReference type="EMBL" id="BSSQ01000001">
    <property type="protein sequence ID" value="GLX65667.1"/>
    <property type="molecule type" value="Genomic_DNA"/>
</dbReference>
<organism evidence="5 6">
    <name type="scientific">Paenibacillus glycanilyticus</name>
    <dbReference type="NCBI Taxonomy" id="126569"/>
    <lineage>
        <taxon>Bacteria</taxon>
        <taxon>Bacillati</taxon>
        <taxon>Bacillota</taxon>
        <taxon>Bacilli</taxon>
        <taxon>Bacillales</taxon>
        <taxon>Paenibacillaceae</taxon>
        <taxon>Paenibacillus</taxon>
    </lineage>
</organism>
<accession>A0ABQ6G539</accession>
<dbReference type="RefSeq" id="WP_284236341.1">
    <property type="nucleotide sequence ID" value="NZ_BSSQ01000001.1"/>
</dbReference>
<dbReference type="CDD" id="cd06423">
    <property type="entry name" value="CESA_like"/>
    <property type="match status" value="1"/>
</dbReference>
<keyword evidence="4" id="KW-0812">Transmembrane</keyword>
<evidence type="ECO:0000256" key="3">
    <source>
        <dbReference type="ARBA" id="ARBA00022679"/>
    </source>
</evidence>
<keyword evidence="4" id="KW-0472">Membrane</keyword>
<dbReference type="Pfam" id="PF13641">
    <property type="entry name" value="Glyco_tranf_2_3"/>
    <property type="match status" value="1"/>
</dbReference>
<evidence type="ECO:0000256" key="4">
    <source>
        <dbReference type="SAM" id="Phobius"/>
    </source>
</evidence>
<sequence>MKYLPNHENRTINNSRFKFYIPIKIKFLIGHFIAIFWLTFSIFISKAWVTSLGQIISMPAAIVIIMGIAYIPGYLISFMVGSLLLDKQPKFAVELPQSPVTILIAAWNEEKNIGATLHQLAKQDYDGDIKIILINNNSSDNTVQTALQTADELGLSMQIIEEQRAGKNYALNTGLTFVDTEFMITLDADTLLHPSAIRYIISRILSAPEDVCAVAGAILVRNSRQNIWTKIQEWDYFLAIASVKRLQGMFQQTLVAQGAFSLYKTKVIQEIGGWDDVIGEDIVLTWKFMKKGYRVFFEPLSVAFTSVPTSFRGFCIQRSRWARGMIEGLKTVKPWQQPRIYGKYLTGVNFVLPYVDAIYTFCWLPGLILALFGVYWIAGPMTILVLPVTILSYLILYRYQKSIFRKLDLKVRKNNIGFILFILIYQIIMSPISIFGYTQELLKLKRIWR</sequence>
<dbReference type="SUPFAM" id="SSF53448">
    <property type="entry name" value="Nucleotide-diphospho-sugar transferases"/>
    <property type="match status" value="1"/>
</dbReference>
<gene>
    <name evidence="5" type="ORF">MU1_00110</name>
</gene>
<feature type="transmembrane region" description="Helical" evidence="4">
    <location>
        <begin position="344"/>
        <end position="368"/>
    </location>
</feature>
<evidence type="ECO:0000256" key="1">
    <source>
        <dbReference type="ARBA" id="ARBA00006739"/>
    </source>
</evidence>
<dbReference type="PANTHER" id="PTHR43630:SF1">
    <property type="entry name" value="POLY-BETA-1,6-N-ACETYL-D-GLUCOSAMINE SYNTHASE"/>
    <property type="match status" value="1"/>
</dbReference>
<feature type="transmembrane region" description="Helical" evidence="4">
    <location>
        <begin position="61"/>
        <end position="85"/>
    </location>
</feature>